<dbReference type="STRING" id="1912961.BU204_00040"/>
<evidence type="ECO:0000313" key="6">
    <source>
        <dbReference type="Proteomes" id="UP000185596"/>
    </source>
</evidence>
<dbReference type="GO" id="GO:0003774">
    <property type="term" value="F:cytoskeletal motor activity"/>
    <property type="evidence" value="ECO:0007669"/>
    <property type="project" value="InterPro"/>
</dbReference>
<dbReference type="Proteomes" id="UP000185596">
    <property type="component" value="Unassembled WGS sequence"/>
</dbReference>
<dbReference type="Pfam" id="PF02049">
    <property type="entry name" value="FliE"/>
    <property type="match status" value="1"/>
</dbReference>
<dbReference type="AlphaFoldDB" id="A0A1Q8CYC1"/>
<gene>
    <name evidence="4" type="primary">fliE</name>
    <name evidence="5" type="ORF">BU204_00040</name>
</gene>
<evidence type="ECO:0000256" key="4">
    <source>
        <dbReference type="HAMAP-Rule" id="MF_00724"/>
    </source>
</evidence>
<dbReference type="GO" id="GO:0005198">
    <property type="term" value="F:structural molecule activity"/>
    <property type="evidence" value="ECO:0007669"/>
    <property type="project" value="InterPro"/>
</dbReference>
<sequence length="107" mass="10704">MSAPIAGISAIAGPPAPIAPISASTETDQASANAATGFGALIGKAIANTERVQDNADNLAVRAASGDLADAHQYLAAATEASLTTQLTVAVRNKAVDAFNEIMRLQG</sequence>
<keyword evidence="6" id="KW-1185">Reference proteome</keyword>
<dbReference type="OrthoDB" id="3268318at2"/>
<accession>A0A1Q8CYC1</accession>
<evidence type="ECO:0000313" key="5">
    <source>
        <dbReference type="EMBL" id="OLF19361.1"/>
    </source>
</evidence>
<comment type="caution">
    <text evidence="5">The sequence shown here is derived from an EMBL/GenBank/DDBJ whole genome shotgun (WGS) entry which is preliminary data.</text>
</comment>
<dbReference type="InterPro" id="IPR001624">
    <property type="entry name" value="FliE"/>
</dbReference>
<dbReference type="EMBL" id="MSIE01000001">
    <property type="protein sequence ID" value="OLF19361.1"/>
    <property type="molecule type" value="Genomic_DNA"/>
</dbReference>
<dbReference type="PANTHER" id="PTHR34653">
    <property type="match status" value="1"/>
</dbReference>
<comment type="similarity">
    <text evidence="2 4">Belongs to the FliE family.</text>
</comment>
<dbReference type="GO" id="GO:0009425">
    <property type="term" value="C:bacterial-type flagellum basal body"/>
    <property type="evidence" value="ECO:0007669"/>
    <property type="project" value="UniProtKB-SubCell"/>
</dbReference>
<comment type="subcellular location">
    <subcellularLocation>
        <location evidence="1 4">Bacterial flagellum basal body</location>
    </subcellularLocation>
</comment>
<keyword evidence="3 4" id="KW-0975">Bacterial flagellum</keyword>
<dbReference type="GO" id="GO:0071973">
    <property type="term" value="P:bacterial-type flagellum-dependent cell motility"/>
    <property type="evidence" value="ECO:0007669"/>
    <property type="project" value="InterPro"/>
</dbReference>
<evidence type="ECO:0000256" key="1">
    <source>
        <dbReference type="ARBA" id="ARBA00004117"/>
    </source>
</evidence>
<evidence type="ECO:0000256" key="3">
    <source>
        <dbReference type="ARBA" id="ARBA00023143"/>
    </source>
</evidence>
<dbReference type="HAMAP" id="MF_00724">
    <property type="entry name" value="FliE"/>
    <property type="match status" value="1"/>
</dbReference>
<organism evidence="5 6">
    <name type="scientific">Actinophytocola xanthii</name>
    <dbReference type="NCBI Taxonomy" id="1912961"/>
    <lineage>
        <taxon>Bacteria</taxon>
        <taxon>Bacillati</taxon>
        <taxon>Actinomycetota</taxon>
        <taxon>Actinomycetes</taxon>
        <taxon>Pseudonocardiales</taxon>
        <taxon>Pseudonocardiaceae</taxon>
    </lineage>
</organism>
<dbReference type="PANTHER" id="PTHR34653:SF1">
    <property type="entry name" value="FLAGELLAR HOOK-BASAL BODY COMPLEX PROTEIN FLIE"/>
    <property type="match status" value="1"/>
</dbReference>
<protein>
    <recommendedName>
        <fullName evidence="4">Flagellar hook-basal body complex protein FliE</fullName>
    </recommendedName>
</protein>
<name>A0A1Q8CYC1_9PSEU</name>
<reference evidence="5 6" key="1">
    <citation type="submission" date="2016-12" db="EMBL/GenBank/DDBJ databases">
        <title>The draft genome sequence of Actinophytocola sp. 11-183.</title>
        <authorList>
            <person name="Wang W."/>
            <person name="Yuan L."/>
        </authorList>
    </citation>
    <scope>NUCLEOTIDE SEQUENCE [LARGE SCALE GENOMIC DNA]</scope>
    <source>
        <strain evidence="5 6">11-183</strain>
    </source>
</reference>
<proteinExistence type="inferred from homology"/>
<evidence type="ECO:0000256" key="2">
    <source>
        <dbReference type="ARBA" id="ARBA00009272"/>
    </source>
</evidence>
<dbReference type="RefSeq" id="WP_075123395.1">
    <property type="nucleotide sequence ID" value="NZ_MSIE01000001.1"/>
</dbReference>